<organism evidence="1 2">
    <name type="scientific">Ulvibacter antarcticus</name>
    <dbReference type="NCBI Taxonomy" id="442714"/>
    <lineage>
        <taxon>Bacteria</taxon>
        <taxon>Pseudomonadati</taxon>
        <taxon>Bacteroidota</taxon>
        <taxon>Flavobacteriia</taxon>
        <taxon>Flavobacteriales</taxon>
        <taxon>Flavobacteriaceae</taxon>
        <taxon>Ulvibacter</taxon>
    </lineage>
</organism>
<dbReference type="AlphaFoldDB" id="A0A3L9Z1H0"/>
<reference evidence="1 2" key="1">
    <citation type="submission" date="2018-10" db="EMBL/GenBank/DDBJ databases">
        <title>Genomic Encyclopedia of Archaeal and Bacterial Type Strains, Phase II (KMG-II): from individual species to whole genera.</title>
        <authorList>
            <person name="Goeker M."/>
        </authorList>
    </citation>
    <scope>NUCLEOTIDE SEQUENCE [LARGE SCALE GENOMIC DNA]</scope>
    <source>
        <strain evidence="1 2">DSM 23424</strain>
    </source>
</reference>
<keyword evidence="2" id="KW-1185">Reference proteome</keyword>
<gene>
    <name evidence="1" type="ORF">BXY75_0796</name>
</gene>
<dbReference type="Proteomes" id="UP000271339">
    <property type="component" value="Unassembled WGS sequence"/>
</dbReference>
<dbReference type="Pfam" id="PF19765">
    <property type="entry name" value="DUF6252"/>
    <property type="match status" value="1"/>
</dbReference>
<dbReference type="OrthoDB" id="1448607at2"/>
<evidence type="ECO:0000313" key="2">
    <source>
        <dbReference type="Proteomes" id="UP000271339"/>
    </source>
</evidence>
<dbReference type="InterPro" id="IPR046219">
    <property type="entry name" value="DUF6252"/>
</dbReference>
<dbReference type="EMBL" id="REFC01000011">
    <property type="protein sequence ID" value="RMA66374.1"/>
    <property type="molecule type" value="Genomic_DNA"/>
</dbReference>
<sequence length="271" mass="29559">MKRLFFVFIISIVIVGCENTQVYDPALQAQLDNELFRSLDAQAKENEDGTYVIQGITQHETLTLKIATLQVGEYQLGGTSPNFASFENFNGDTYYTNPNGEGKVTISSYDPAARIVSGTFNFVAIIEGVDTIAVNSGVFFEAPIRVPELEIDDDDEPNTNAGTFVSYINDNPFNPFSVSAERVSNAIVIKGSTTNREIVIRLPLDVAAGNISLPHNGYFASYEDGDGTETAVSGNIIVFEHLPASNKVKGTFSFQTATKSISLGQFNVFYE</sequence>
<evidence type="ECO:0000313" key="1">
    <source>
        <dbReference type="EMBL" id="RMA66374.1"/>
    </source>
</evidence>
<comment type="caution">
    <text evidence="1">The sequence shown here is derived from an EMBL/GenBank/DDBJ whole genome shotgun (WGS) entry which is preliminary data.</text>
</comment>
<dbReference type="PROSITE" id="PS51257">
    <property type="entry name" value="PROKAR_LIPOPROTEIN"/>
    <property type="match status" value="1"/>
</dbReference>
<protein>
    <submittedName>
        <fullName evidence="1">Uncharacterized protein</fullName>
    </submittedName>
</protein>
<proteinExistence type="predicted"/>
<dbReference type="RefSeq" id="WP_121906371.1">
    <property type="nucleotide sequence ID" value="NZ_REFC01000011.1"/>
</dbReference>
<accession>A0A3L9Z1H0</accession>
<name>A0A3L9Z1H0_9FLAO</name>